<dbReference type="CDD" id="cd00024">
    <property type="entry name" value="CD_CSD"/>
    <property type="match status" value="1"/>
</dbReference>
<dbReference type="InterPro" id="IPR051219">
    <property type="entry name" value="Heterochromatin_chromo-domain"/>
</dbReference>
<dbReference type="Gene3D" id="2.40.50.40">
    <property type="match status" value="1"/>
</dbReference>
<dbReference type="PANTHER" id="PTHR22812">
    <property type="entry name" value="CHROMOBOX PROTEIN"/>
    <property type="match status" value="1"/>
</dbReference>
<gene>
    <name evidence="5" type="ORF">O181_006053</name>
</gene>
<evidence type="ECO:0000256" key="3">
    <source>
        <dbReference type="SAM" id="MobiDB-lite"/>
    </source>
</evidence>
<proteinExistence type="predicted"/>
<feature type="domain" description="Chromo" evidence="4">
    <location>
        <begin position="37"/>
        <end position="88"/>
    </location>
</feature>
<evidence type="ECO:0000259" key="4">
    <source>
        <dbReference type="PROSITE" id="PS50013"/>
    </source>
</evidence>
<dbReference type="AlphaFoldDB" id="A0A9Q3BJG4"/>
<reference evidence="5" key="1">
    <citation type="submission" date="2021-03" db="EMBL/GenBank/DDBJ databases">
        <title>Draft genome sequence of rust myrtle Austropuccinia psidii MF-1, a brazilian biotype.</title>
        <authorList>
            <person name="Quecine M.C."/>
            <person name="Pachon D.M.R."/>
            <person name="Bonatelli M.L."/>
            <person name="Correr F.H."/>
            <person name="Franceschini L.M."/>
            <person name="Leite T.F."/>
            <person name="Margarido G.R.A."/>
            <person name="Almeida C.A."/>
            <person name="Ferrarezi J.A."/>
            <person name="Labate C.A."/>
        </authorList>
    </citation>
    <scope>NUCLEOTIDE SEQUENCE</scope>
    <source>
        <strain evidence="5">MF-1</strain>
    </source>
</reference>
<feature type="region of interest" description="Disordered" evidence="3">
    <location>
        <begin position="1"/>
        <end position="27"/>
    </location>
</feature>
<dbReference type="SUPFAM" id="SSF54160">
    <property type="entry name" value="Chromo domain-like"/>
    <property type="match status" value="1"/>
</dbReference>
<dbReference type="GO" id="GO:0006338">
    <property type="term" value="P:chromatin remodeling"/>
    <property type="evidence" value="ECO:0007669"/>
    <property type="project" value="UniProtKB-ARBA"/>
</dbReference>
<evidence type="ECO:0000256" key="2">
    <source>
        <dbReference type="ARBA" id="ARBA00023242"/>
    </source>
</evidence>
<keyword evidence="2" id="KW-0539">Nucleus</keyword>
<dbReference type="InterPro" id="IPR023780">
    <property type="entry name" value="Chromo_domain"/>
</dbReference>
<dbReference type="InterPro" id="IPR000953">
    <property type="entry name" value="Chromo/chromo_shadow_dom"/>
</dbReference>
<dbReference type="PROSITE" id="PS50013">
    <property type="entry name" value="CHROMO_2"/>
    <property type="match status" value="1"/>
</dbReference>
<name>A0A9Q3BJG4_9BASI</name>
<dbReference type="GO" id="GO:0005634">
    <property type="term" value="C:nucleus"/>
    <property type="evidence" value="ECO:0007669"/>
    <property type="project" value="UniProtKB-SubCell"/>
</dbReference>
<dbReference type="Pfam" id="PF00385">
    <property type="entry name" value="Chromo"/>
    <property type="match status" value="1"/>
</dbReference>
<comment type="subcellular location">
    <subcellularLocation>
        <location evidence="1">Nucleus</location>
    </subcellularLocation>
</comment>
<dbReference type="InterPro" id="IPR016197">
    <property type="entry name" value="Chromo-like_dom_sf"/>
</dbReference>
<dbReference type="EMBL" id="AVOT02001270">
    <property type="protein sequence ID" value="MBW0466338.1"/>
    <property type="molecule type" value="Genomic_DNA"/>
</dbReference>
<keyword evidence="6" id="KW-1185">Reference proteome</keyword>
<protein>
    <recommendedName>
        <fullName evidence="4">Chromo domain-containing protein</fullName>
    </recommendedName>
</protein>
<dbReference type="Proteomes" id="UP000765509">
    <property type="component" value="Unassembled WGS sequence"/>
</dbReference>
<sequence length="101" mass="12069">MVGFFSNLEEKPVKTSSIPNRHHKHPPPIIIEEEEEWEVPKILYSIIRRGKYLYLVEWKGFSRNPERYTWEPAENLKNCPVPVKDFHEFYPENPGQDSSRD</sequence>
<accession>A0A9Q3BJG4</accession>
<dbReference type="OrthoDB" id="1918685at2759"/>
<comment type="caution">
    <text evidence="5">The sequence shown here is derived from an EMBL/GenBank/DDBJ whole genome shotgun (WGS) entry which is preliminary data.</text>
</comment>
<organism evidence="5 6">
    <name type="scientific">Austropuccinia psidii MF-1</name>
    <dbReference type="NCBI Taxonomy" id="1389203"/>
    <lineage>
        <taxon>Eukaryota</taxon>
        <taxon>Fungi</taxon>
        <taxon>Dikarya</taxon>
        <taxon>Basidiomycota</taxon>
        <taxon>Pucciniomycotina</taxon>
        <taxon>Pucciniomycetes</taxon>
        <taxon>Pucciniales</taxon>
        <taxon>Sphaerophragmiaceae</taxon>
        <taxon>Austropuccinia</taxon>
    </lineage>
</organism>
<evidence type="ECO:0000313" key="5">
    <source>
        <dbReference type="EMBL" id="MBW0466338.1"/>
    </source>
</evidence>
<evidence type="ECO:0000313" key="6">
    <source>
        <dbReference type="Proteomes" id="UP000765509"/>
    </source>
</evidence>
<evidence type="ECO:0000256" key="1">
    <source>
        <dbReference type="ARBA" id="ARBA00004123"/>
    </source>
</evidence>
<dbReference type="SMART" id="SM00298">
    <property type="entry name" value="CHROMO"/>
    <property type="match status" value="1"/>
</dbReference>